<sequence length="488" mass="52263">MSRWRKSALTHRDSCRRRILPNVVLITAILCCCCLFGVGAQEYGSTDAGELEALFDVLGGISPDTNWRDQLPDPCNSWQQGIYCLADNDTGELHVTNLEFGVLSDYIDVIPCSGHASLHPSIGKLPFLQSLQIFSCFTSQSASIPEEIGMLQDLQILTFQDNPELRGTLPLSLGNLTNLQRLSVTETGMEGTIPSEIGSLVNLRQLDLSRNQLQGFIPESLNSLGSLQIMDFGGNFLSGVLPFLGGLRSVVKMVLSNNLLNGSIPSDMGQLTTLTYLDLSYNNLTGGIPSSFANLTNLENLFLEHNDMGTSLPSFLGSMPALSRLTLAQSNYVGEIPPAFGNMTNLRVLVLKDNLLSGVIPAALGALPNIYHLDLSRNNLTGPVPFSLGFVEKMGSNLIILNNSGLCFPHSSARVAVSTIGVNSCILEEADSSNFGGQAKSPSESALPGESHRNDASGGGTNRFLLVLAVTTNSGKKTSATGYFQDAL</sequence>
<dbReference type="InterPro" id="IPR055414">
    <property type="entry name" value="LRR_R13L4/SHOC2-like"/>
</dbReference>
<evidence type="ECO:0000256" key="6">
    <source>
        <dbReference type="ARBA" id="ARBA00023180"/>
    </source>
</evidence>
<keyword evidence="2" id="KW-1003">Cell membrane</keyword>
<keyword evidence="6" id="KW-0325">Glycoprotein</keyword>
<evidence type="ECO:0000313" key="10">
    <source>
        <dbReference type="Proteomes" id="UP000077202"/>
    </source>
</evidence>
<keyword evidence="4" id="KW-0732">Signal</keyword>
<dbReference type="GO" id="GO:0005886">
    <property type="term" value="C:plasma membrane"/>
    <property type="evidence" value="ECO:0007669"/>
    <property type="project" value="UniProtKB-SubCell"/>
</dbReference>
<dbReference type="InterPro" id="IPR032675">
    <property type="entry name" value="LRR_dom_sf"/>
</dbReference>
<dbReference type="EMBL" id="LVLJ01003603">
    <property type="protein sequence ID" value="OAE20520.1"/>
    <property type="molecule type" value="Genomic_DNA"/>
</dbReference>
<evidence type="ECO:0000256" key="5">
    <source>
        <dbReference type="ARBA" id="ARBA00022737"/>
    </source>
</evidence>
<evidence type="ECO:0000256" key="2">
    <source>
        <dbReference type="ARBA" id="ARBA00022475"/>
    </source>
</evidence>
<dbReference type="AlphaFoldDB" id="A0A176VI17"/>
<keyword evidence="2" id="KW-0472">Membrane</keyword>
<keyword evidence="10" id="KW-1185">Reference proteome</keyword>
<protein>
    <recommendedName>
        <fullName evidence="8">Disease resistance R13L4/SHOC-2-like LRR domain-containing protein</fullName>
    </recommendedName>
</protein>
<dbReference type="Gene3D" id="3.80.10.10">
    <property type="entry name" value="Ribonuclease Inhibitor"/>
    <property type="match status" value="2"/>
</dbReference>
<keyword evidence="3" id="KW-0433">Leucine-rich repeat</keyword>
<evidence type="ECO:0000256" key="3">
    <source>
        <dbReference type="ARBA" id="ARBA00022614"/>
    </source>
</evidence>
<dbReference type="SMART" id="SM00369">
    <property type="entry name" value="LRR_TYP"/>
    <property type="match status" value="5"/>
</dbReference>
<dbReference type="PANTHER" id="PTHR48004">
    <property type="entry name" value="OS01G0149700 PROTEIN"/>
    <property type="match status" value="1"/>
</dbReference>
<evidence type="ECO:0000313" key="9">
    <source>
        <dbReference type="EMBL" id="OAE20520.1"/>
    </source>
</evidence>
<dbReference type="SUPFAM" id="SSF52047">
    <property type="entry name" value="RNI-like"/>
    <property type="match status" value="1"/>
</dbReference>
<name>A0A176VI17_MARPO</name>
<accession>A0A176VI17</accession>
<dbReference type="InterPro" id="IPR003591">
    <property type="entry name" value="Leu-rich_rpt_typical-subtyp"/>
</dbReference>
<evidence type="ECO:0000259" key="8">
    <source>
        <dbReference type="Pfam" id="PF23598"/>
    </source>
</evidence>
<dbReference type="InterPro" id="IPR001611">
    <property type="entry name" value="Leu-rich_rpt"/>
</dbReference>
<feature type="region of interest" description="Disordered" evidence="7">
    <location>
        <begin position="434"/>
        <end position="458"/>
    </location>
</feature>
<dbReference type="Pfam" id="PF13855">
    <property type="entry name" value="LRR_8"/>
    <property type="match status" value="2"/>
</dbReference>
<dbReference type="Pfam" id="PF23598">
    <property type="entry name" value="LRR_14"/>
    <property type="match status" value="1"/>
</dbReference>
<dbReference type="PRINTS" id="PR00019">
    <property type="entry name" value="LEURICHRPT"/>
</dbReference>
<dbReference type="InterPro" id="IPR052941">
    <property type="entry name" value="StomDev_PlantInt_Reg"/>
</dbReference>
<dbReference type="FunFam" id="3.80.10.10:FF:000383">
    <property type="entry name" value="Leucine-rich repeat receptor protein kinase EMS1"/>
    <property type="match status" value="1"/>
</dbReference>
<comment type="caution">
    <text evidence="9">The sequence shown here is derived from an EMBL/GenBank/DDBJ whole genome shotgun (WGS) entry which is preliminary data.</text>
</comment>
<dbReference type="PANTHER" id="PTHR48004:SF58">
    <property type="entry name" value="OS01G0162200 PROTEIN"/>
    <property type="match status" value="1"/>
</dbReference>
<reference evidence="9" key="1">
    <citation type="submission" date="2016-03" db="EMBL/GenBank/DDBJ databases">
        <title>Mechanisms controlling the formation of the plant cell surface in tip-growing cells are functionally conserved among land plants.</title>
        <authorList>
            <person name="Honkanen S."/>
            <person name="Jones V.A."/>
            <person name="Morieri G."/>
            <person name="Champion C."/>
            <person name="Hetherington A.J."/>
            <person name="Kelly S."/>
            <person name="Saint-Marcoux D."/>
            <person name="Proust H."/>
            <person name="Prescott H."/>
            <person name="Dolan L."/>
        </authorList>
    </citation>
    <scope>NUCLEOTIDE SEQUENCE [LARGE SCALE GENOMIC DNA]</scope>
    <source>
        <tissue evidence="9">Whole gametophyte</tissue>
    </source>
</reference>
<evidence type="ECO:0000256" key="7">
    <source>
        <dbReference type="SAM" id="MobiDB-lite"/>
    </source>
</evidence>
<keyword evidence="5" id="KW-0677">Repeat</keyword>
<dbReference type="Proteomes" id="UP000077202">
    <property type="component" value="Unassembled WGS sequence"/>
</dbReference>
<gene>
    <name evidence="9" type="ORF">AXG93_948s1270</name>
</gene>
<feature type="domain" description="Disease resistance R13L4/SHOC-2-like LRR" evidence="8">
    <location>
        <begin position="117"/>
        <end position="230"/>
    </location>
</feature>
<feature type="compositionally biased region" description="Polar residues" evidence="7">
    <location>
        <begin position="434"/>
        <end position="444"/>
    </location>
</feature>
<proteinExistence type="predicted"/>
<comment type="subcellular location">
    <subcellularLocation>
        <location evidence="1">Cell membrane</location>
    </subcellularLocation>
</comment>
<organism evidence="9 10">
    <name type="scientific">Marchantia polymorpha subsp. ruderalis</name>
    <dbReference type="NCBI Taxonomy" id="1480154"/>
    <lineage>
        <taxon>Eukaryota</taxon>
        <taxon>Viridiplantae</taxon>
        <taxon>Streptophyta</taxon>
        <taxon>Embryophyta</taxon>
        <taxon>Marchantiophyta</taxon>
        <taxon>Marchantiopsida</taxon>
        <taxon>Marchantiidae</taxon>
        <taxon>Marchantiales</taxon>
        <taxon>Marchantiaceae</taxon>
        <taxon>Marchantia</taxon>
    </lineage>
</organism>
<evidence type="ECO:0000256" key="1">
    <source>
        <dbReference type="ARBA" id="ARBA00004236"/>
    </source>
</evidence>
<dbReference type="FunFam" id="3.80.10.10:FF:000041">
    <property type="entry name" value="LRR receptor-like serine/threonine-protein kinase ERECTA"/>
    <property type="match status" value="1"/>
</dbReference>
<evidence type="ECO:0000256" key="4">
    <source>
        <dbReference type="ARBA" id="ARBA00022729"/>
    </source>
</evidence>